<gene>
    <name evidence="5" type="primary">6046100</name>
    <name evidence="4" type="ORF">CpipJ_CPIJ013267</name>
</gene>
<proteinExistence type="inferred from homology"/>
<dbReference type="Proteomes" id="UP000002320">
    <property type="component" value="Unassembled WGS sequence"/>
</dbReference>
<dbReference type="PANTHER" id="PTHR21531">
    <property type="entry name" value="LOW-TEMPERATURE VIABILITY PROTEIN LTV1-RELATED"/>
    <property type="match status" value="1"/>
</dbReference>
<dbReference type="EnsemblMetazoa" id="CPIJ013267-RA">
    <property type="protein sequence ID" value="CPIJ013267-PA"/>
    <property type="gene ID" value="CPIJ013267"/>
</dbReference>
<evidence type="ECO:0000256" key="2">
    <source>
        <dbReference type="ARBA" id="ARBA00021561"/>
    </source>
</evidence>
<keyword evidence="6" id="KW-1185">Reference proteome</keyword>
<evidence type="ECO:0000313" key="4">
    <source>
        <dbReference type="EMBL" id="EDS38422.1"/>
    </source>
</evidence>
<feature type="compositionally biased region" description="Basic and acidic residues" evidence="3">
    <location>
        <begin position="272"/>
        <end position="282"/>
    </location>
</feature>
<dbReference type="VEuPathDB" id="VectorBase:CPIJ013267"/>
<evidence type="ECO:0000313" key="6">
    <source>
        <dbReference type="Proteomes" id="UP000002320"/>
    </source>
</evidence>
<evidence type="ECO:0000256" key="3">
    <source>
        <dbReference type="SAM" id="MobiDB-lite"/>
    </source>
</evidence>
<dbReference type="GO" id="GO:0000056">
    <property type="term" value="P:ribosomal small subunit export from nucleus"/>
    <property type="evidence" value="ECO:0007669"/>
    <property type="project" value="TreeGrafter"/>
</dbReference>
<evidence type="ECO:0000256" key="1">
    <source>
        <dbReference type="ARBA" id="ARBA00009078"/>
    </source>
</evidence>
<feature type="region of interest" description="Disordered" evidence="3">
    <location>
        <begin position="211"/>
        <end position="231"/>
    </location>
</feature>
<reference evidence="4" key="1">
    <citation type="submission" date="2007-03" db="EMBL/GenBank/DDBJ databases">
        <title>Annotation of Culex pipiens quinquefasciatus.</title>
        <authorList>
            <consortium name="The Broad Institute Genome Sequencing Platform"/>
            <person name="Atkinson P.W."/>
            <person name="Hemingway J."/>
            <person name="Christensen B.M."/>
            <person name="Higgs S."/>
            <person name="Kodira C."/>
            <person name="Hannick L."/>
            <person name="Megy K."/>
            <person name="O'Leary S."/>
            <person name="Pearson M."/>
            <person name="Haas B.J."/>
            <person name="Mauceli E."/>
            <person name="Wortman J.R."/>
            <person name="Lee N.H."/>
            <person name="Guigo R."/>
            <person name="Stanke M."/>
            <person name="Alvarado L."/>
            <person name="Amedeo P."/>
            <person name="Antoine C.H."/>
            <person name="Arensburger P."/>
            <person name="Bidwell S.L."/>
            <person name="Crawford M."/>
            <person name="Camaro F."/>
            <person name="Devon K."/>
            <person name="Engels R."/>
            <person name="Hammond M."/>
            <person name="Howarth C."/>
            <person name="Koehrsen M."/>
            <person name="Lawson D."/>
            <person name="Montgomery P."/>
            <person name="Nene V."/>
            <person name="Nusbaum C."/>
            <person name="Puiu D."/>
            <person name="Romero-Severson J."/>
            <person name="Severson D.W."/>
            <person name="Shumway M."/>
            <person name="Sisk P."/>
            <person name="Stolte C."/>
            <person name="Zeng Q."/>
            <person name="Eisenstadt E."/>
            <person name="Fraser-Liggett C."/>
            <person name="Strausberg R."/>
            <person name="Galagan J."/>
            <person name="Birren B."/>
            <person name="Collins F.H."/>
        </authorList>
    </citation>
    <scope>NUCLEOTIDE SEQUENCE [LARGE SCALE GENOMIC DNA]</scope>
    <source>
        <strain evidence="4">JHB</strain>
    </source>
</reference>
<dbReference type="STRING" id="7176.B0X130"/>
<dbReference type="OrthoDB" id="5852896at2759"/>
<dbReference type="GO" id="GO:0042274">
    <property type="term" value="P:ribosomal small subunit biogenesis"/>
    <property type="evidence" value="ECO:0007669"/>
    <property type="project" value="InterPro"/>
</dbReference>
<dbReference type="InterPro" id="IPR007307">
    <property type="entry name" value="Ltv1"/>
</dbReference>
<dbReference type="InParanoid" id="B0X130"/>
<reference evidence="5" key="2">
    <citation type="submission" date="2020-05" db="UniProtKB">
        <authorList>
            <consortium name="EnsemblMetazoa"/>
        </authorList>
    </citation>
    <scope>IDENTIFICATION</scope>
    <source>
        <strain evidence="5">JHB</strain>
    </source>
</reference>
<dbReference type="Pfam" id="PF04180">
    <property type="entry name" value="LTV"/>
    <property type="match status" value="2"/>
</dbReference>
<accession>B0X130</accession>
<dbReference type="AlphaFoldDB" id="B0X130"/>
<evidence type="ECO:0000313" key="5">
    <source>
        <dbReference type="EnsemblMetazoa" id="CPIJ013267-PA"/>
    </source>
</evidence>
<comment type="similarity">
    <text evidence="1">Belongs to the LTV1 family.</text>
</comment>
<sequence>MSVHQIVVACYHPAWTQLNGRSSFLNEEAFLRKMCCLIVAPCPIIRPIKKFMNKRNAVTFRLFNRIQQDSLFIDETAPQLVIVPVSASGGSGDDDPCAPSRAYTSADMIEPEKDKQENEVYWKPVQPSSVFASEVEGLKKTQMEPELRPDWDPVVVAALNEDFHHENPDNALDDNFMELEVDSNEAEMSDEEEERDWLTPLAFDQQHLQPPEADRGAAQGTKDQHQPEKWPFPMNVLGATVRVKSFFKLNQDESQSKPAGSKSLCNGSLIQLKDKSPEDKRERKKLLKDYRVERRIERKANTPAFKKEKKQHEKSQQNICVNGVYPIWHKAIWHNTVWHNAVWHNAVWHNGRLA</sequence>
<dbReference type="EMBL" id="DS232251">
    <property type="protein sequence ID" value="EDS38422.1"/>
    <property type="molecule type" value="Genomic_DNA"/>
</dbReference>
<dbReference type="KEGG" id="cqu:CpipJ_CPIJ013267"/>
<dbReference type="eggNOG" id="KOG2637">
    <property type="taxonomic scope" value="Eukaryota"/>
</dbReference>
<dbReference type="GO" id="GO:0030688">
    <property type="term" value="C:preribosome, small subunit precursor"/>
    <property type="evidence" value="ECO:0007669"/>
    <property type="project" value="TreeGrafter"/>
</dbReference>
<feature type="compositionally biased region" description="Polar residues" evidence="3">
    <location>
        <begin position="256"/>
        <end position="269"/>
    </location>
</feature>
<organism>
    <name type="scientific">Culex quinquefasciatus</name>
    <name type="common">Southern house mosquito</name>
    <name type="synonym">Culex pungens</name>
    <dbReference type="NCBI Taxonomy" id="7176"/>
    <lineage>
        <taxon>Eukaryota</taxon>
        <taxon>Metazoa</taxon>
        <taxon>Ecdysozoa</taxon>
        <taxon>Arthropoda</taxon>
        <taxon>Hexapoda</taxon>
        <taxon>Insecta</taxon>
        <taxon>Pterygota</taxon>
        <taxon>Neoptera</taxon>
        <taxon>Endopterygota</taxon>
        <taxon>Diptera</taxon>
        <taxon>Nematocera</taxon>
        <taxon>Culicoidea</taxon>
        <taxon>Culicidae</taxon>
        <taxon>Culicinae</taxon>
        <taxon>Culicini</taxon>
        <taxon>Culex</taxon>
        <taxon>Culex</taxon>
    </lineage>
</organism>
<dbReference type="HOGENOM" id="CLU_783583_0_0_1"/>
<dbReference type="PANTHER" id="PTHR21531:SF0">
    <property type="entry name" value="PROTEIN LTV1 HOMOLOG"/>
    <property type="match status" value="1"/>
</dbReference>
<dbReference type="GO" id="GO:0005829">
    <property type="term" value="C:cytosol"/>
    <property type="evidence" value="ECO:0007669"/>
    <property type="project" value="TreeGrafter"/>
</dbReference>
<feature type="region of interest" description="Disordered" evidence="3">
    <location>
        <begin position="251"/>
        <end position="282"/>
    </location>
</feature>
<protein>
    <recommendedName>
        <fullName evidence="2">Protein LTV1 homolog</fullName>
    </recommendedName>
</protein>
<dbReference type="VEuPathDB" id="VectorBase:CQUJHB002003"/>
<dbReference type="GO" id="GO:0005634">
    <property type="term" value="C:nucleus"/>
    <property type="evidence" value="ECO:0007669"/>
    <property type="project" value="TreeGrafter"/>
</dbReference>
<name>B0X130_CULQU</name>